<evidence type="ECO:0000313" key="1">
    <source>
        <dbReference type="EMBL" id="CAB5021375.1"/>
    </source>
</evidence>
<dbReference type="EMBL" id="CAFBOS010000243">
    <property type="protein sequence ID" value="CAB5021375.1"/>
    <property type="molecule type" value="Genomic_DNA"/>
</dbReference>
<name>A0A6J7QWQ6_9ZZZZ</name>
<organism evidence="1">
    <name type="scientific">freshwater metagenome</name>
    <dbReference type="NCBI Taxonomy" id="449393"/>
    <lineage>
        <taxon>unclassified sequences</taxon>
        <taxon>metagenomes</taxon>
        <taxon>ecological metagenomes</taxon>
    </lineage>
</organism>
<sequence length="50" mass="5196">MDADARGFVASRGVAVSRSKPMAALIPRKLPVRLTSSNAFHASSVIVSIG</sequence>
<accession>A0A6J7QWQ6</accession>
<dbReference type="AlphaFoldDB" id="A0A6J7QWQ6"/>
<protein>
    <submittedName>
        <fullName evidence="1">Unannotated protein</fullName>
    </submittedName>
</protein>
<gene>
    <name evidence="1" type="ORF">UFOPK3967_02790</name>
</gene>
<reference evidence="1" key="1">
    <citation type="submission" date="2020-05" db="EMBL/GenBank/DDBJ databases">
        <authorList>
            <person name="Chiriac C."/>
            <person name="Salcher M."/>
            <person name="Ghai R."/>
            <person name="Kavagutti S V."/>
        </authorList>
    </citation>
    <scope>NUCLEOTIDE SEQUENCE</scope>
</reference>
<proteinExistence type="predicted"/>